<dbReference type="Proteomes" id="UP001597525">
    <property type="component" value="Unassembled WGS sequence"/>
</dbReference>
<reference evidence="2" key="1">
    <citation type="journal article" date="2019" name="Int. J. Syst. Evol. Microbiol.">
        <title>The Global Catalogue of Microorganisms (GCM) 10K type strain sequencing project: providing services to taxonomists for standard genome sequencing and annotation.</title>
        <authorList>
            <consortium name="The Broad Institute Genomics Platform"/>
            <consortium name="The Broad Institute Genome Sequencing Center for Infectious Disease"/>
            <person name="Wu L."/>
            <person name="Ma J."/>
        </authorList>
    </citation>
    <scope>NUCLEOTIDE SEQUENCE [LARGE SCALE GENOMIC DNA]</scope>
    <source>
        <strain evidence="2">KCTC 22814</strain>
    </source>
</reference>
<evidence type="ECO:0000313" key="2">
    <source>
        <dbReference type="Proteomes" id="UP001597525"/>
    </source>
</evidence>
<sequence>MKKISFKDLGSREVEKLSLEQLKTVLGGFSGSGSDNPKIDACSGKKKGDSCSWVHGGVTYTGRCDEVPGPLHCTS</sequence>
<dbReference type="RefSeq" id="WP_320184675.1">
    <property type="nucleotide sequence ID" value="NZ_CP138332.1"/>
</dbReference>
<gene>
    <name evidence="1" type="ORF">ACFS7Y_00220</name>
</gene>
<evidence type="ECO:0008006" key="3">
    <source>
        <dbReference type="Google" id="ProtNLM"/>
    </source>
</evidence>
<evidence type="ECO:0000313" key="1">
    <source>
        <dbReference type="EMBL" id="MFD2965795.1"/>
    </source>
</evidence>
<dbReference type="EMBL" id="JBHUPB010000001">
    <property type="protein sequence ID" value="MFD2965795.1"/>
    <property type="molecule type" value="Genomic_DNA"/>
</dbReference>
<keyword evidence="2" id="KW-1185">Reference proteome</keyword>
<comment type="caution">
    <text evidence="1">The sequence shown here is derived from an EMBL/GenBank/DDBJ whole genome shotgun (WGS) entry which is preliminary data.</text>
</comment>
<organism evidence="1 2">
    <name type="scientific">Sphingobacterium bambusae</name>
    <dbReference type="NCBI Taxonomy" id="662858"/>
    <lineage>
        <taxon>Bacteria</taxon>
        <taxon>Pseudomonadati</taxon>
        <taxon>Bacteroidota</taxon>
        <taxon>Sphingobacteriia</taxon>
        <taxon>Sphingobacteriales</taxon>
        <taxon>Sphingobacteriaceae</taxon>
        <taxon>Sphingobacterium</taxon>
    </lineage>
</organism>
<proteinExistence type="predicted"/>
<accession>A0ABW6BAW9</accession>
<protein>
    <recommendedName>
        <fullName evidence="3">Bacteriocin</fullName>
    </recommendedName>
</protein>
<name>A0ABW6BAW9_9SPHI</name>